<dbReference type="PANTHER" id="PTHR43459">
    <property type="entry name" value="ENOYL-COA HYDRATASE"/>
    <property type="match status" value="1"/>
</dbReference>
<reference evidence="2 3" key="1">
    <citation type="submission" date="2018-09" db="EMBL/GenBank/DDBJ databases">
        <authorList>
            <person name="Zhu H."/>
        </authorList>
    </citation>
    <scope>NUCLEOTIDE SEQUENCE [LARGE SCALE GENOMIC DNA]</scope>
    <source>
        <strain evidence="2 3">K1S02-61</strain>
    </source>
</reference>
<sequence length="264" mass="28959">MEKAYETLTFTQDGPIARVVLTRPEILNRMDDVTSAELVDVIERMRRPGAARVLVFSSTGKAFSAGGDLDEVRRLVEDPERRADAWDMSRRMIYGMYEIPIPTVMALQGDVFGLGTSMALSGDIVVASKNVRIGDPHVKVGLAAGDGGCLVWPAAFGMMRARRHLLTGDPIAAEEAHRLGGISDLVETPEEVLPLAEKIAAKIAALPPIAVQFTKRSLNHAMHKQAVDVFEFSLALEQYGMVSEDLLEALDAFKNKRAPVYRNR</sequence>
<evidence type="ECO:0000313" key="3">
    <source>
        <dbReference type="Proteomes" id="UP000284006"/>
    </source>
</evidence>
<dbReference type="Gene3D" id="3.90.226.10">
    <property type="entry name" value="2-enoyl-CoA Hydratase, Chain A, domain 1"/>
    <property type="match status" value="1"/>
</dbReference>
<dbReference type="GO" id="GO:0016853">
    <property type="term" value="F:isomerase activity"/>
    <property type="evidence" value="ECO:0007669"/>
    <property type="project" value="UniProtKB-KW"/>
</dbReference>
<keyword evidence="2" id="KW-0413">Isomerase</keyword>
<dbReference type="RefSeq" id="WP_119813254.1">
    <property type="nucleotide sequence ID" value="NZ_QYUP01000198.1"/>
</dbReference>
<dbReference type="PANTHER" id="PTHR43459:SF3">
    <property type="entry name" value="ENOYL-COA HYDRATASE ECHA15 (ENOYL HYDRASE) (UNSATURATED ACYL-COA HYDRATASE) (CROTONASE)-RELATED"/>
    <property type="match status" value="1"/>
</dbReference>
<organism evidence="2 3">
    <name type="scientific">Massilia cavernae</name>
    <dbReference type="NCBI Taxonomy" id="2320864"/>
    <lineage>
        <taxon>Bacteria</taxon>
        <taxon>Pseudomonadati</taxon>
        <taxon>Pseudomonadota</taxon>
        <taxon>Betaproteobacteria</taxon>
        <taxon>Burkholderiales</taxon>
        <taxon>Oxalobacteraceae</taxon>
        <taxon>Telluria group</taxon>
        <taxon>Massilia</taxon>
    </lineage>
</organism>
<gene>
    <name evidence="2" type="ORF">D3872_24730</name>
</gene>
<dbReference type="Gene3D" id="1.10.12.10">
    <property type="entry name" value="Lyase 2-enoyl-coa Hydratase, Chain A, domain 2"/>
    <property type="match status" value="1"/>
</dbReference>
<name>A0A418X710_9BURK</name>
<dbReference type="InterPro" id="IPR001753">
    <property type="entry name" value="Enoyl-CoA_hydra/iso"/>
</dbReference>
<keyword evidence="3" id="KW-1185">Reference proteome</keyword>
<dbReference type="CDD" id="cd06558">
    <property type="entry name" value="crotonase-like"/>
    <property type="match status" value="1"/>
</dbReference>
<evidence type="ECO:0000313" key="2">
    <source>
        <dbReference type="EMBL" id="RJG08279.1"/>
    </source>
</evidence>
<dbReference type="Proteomes" id="UP000284006">
    <property type="component" value="Unassembled WGS sequence"/>
</dbReference>
<dbReference type="AlphaFoldDB" id="A0A418X710"/>
<comment type="caution">
    <text evidence="2">The sequence shown here is derived from an EMBL/GenBank/DDBJ whole genome shotgun (WGS) entry which is preliminary data.</text>
</comment>
<dbReference type="InterPro" id="IPR029045">
    <property type="entry name" value="ClpP/crotonase-like_dom_sf"/>
</dbReference>
<dbReference type="Pfam" id="PF00378">
    <property type="entry name" value="ECH_1"/>
    <property type="match status" value="1"/>
</dbReference>
<dbReference type="OrthoDB" id="5291143at2"/>
<comment type="similarity">
    <text evidence="1">Belongs to the enoyl-CoA hydratase/isomerase family.</text>
</comment>
<proteinExistence type="inferred from homology"/>
<dbReference type="EMBL" id="QYUP01000198">
    <property type="protein sequence ID" value="RJG08279.1"/>
    <property type="molecule type" value="Genomic_DNA"/>
</dbReference>
<dbReference type="SUPFAM" id="SSF52096">
    <property type="entry name" value="ClpP/crotonase"/>
    <property type="match status" value="1"/>
</dbReference>
<protein>
    <submittedName>
        <fullName evidence="2">Enoyl-CoA hydratase/isomerase family protein</fullName>
    </submittedName>
</protein>
<accession>A0A418X710</accession>
<evidence type="ECO:0000256" key="1">
    <source>
        <dbReference type="ARBA" id="ARBA00005254"/>
    </source>
</evidence>
<dbReference type="InterPro" id="IPR014748">
    <property type="entry name" value="Enoyl-CoA_hydra_C"/>
</dbReference>